<proteinExistence type="predicted"/>
<dbReference type="OrthoDB" id="9783707at2"/>
<feature type="transmembrane region" description="Helical" evidence="1">
    <location>
        <begin position="117"/>
        <end position="136"/>
    </location>
</feature>
<dbReference type="PANTHER" id="PTHR22911">
    <property type="entry name" value="ACYL-MALONYL CONDENSING ENZYME-RELATED"/>
    <property type="match status" value="1"/>
</dbReference>
<feature type="transmembrane region" description="Helical" evidence="1">
    <location>
        <begin position="6"/>
        <end position="25"/>
    </location>
</feature>
<comment type="caution">
    <text evidence="3">The sequence shown here is derived from an EMBL/GenBank/DDBJ whole genome shotgun (WGS) entry which is preliminary data.</text>
</comment>
<feature type="domain" description="EamA" evidence="2">
    <location>
        <begin position="7"/>
        <end position="131"/>
    </location>
</feature>
<dbReference type="Pfam" id="PF00892">
    <property type="entry name" value="EamA"/>
    <property type="match status" value="2"/>
</dbReference>
<dbReference type="GO" id="GO:0016020">
    <property type="term" value="C:membrane"/>
    <property type="evidence" value="ECO:0007669"/>
    <property type="project" value="InterPro"/>
</dbReference>
<organism evidence="3 4">
    <name type="scientific">Stakelama pacifica</name>
    <dbReference type="NCBI Taxonomy" id="517720"/>
    <lineage>
        <taxon>Bacteria</taxon>
        <taxon>Pseudomonadati</taxon>
        <taxon>Pseudomonadota</taxon>
        <taxon>Alphaproteobacteria</taxon>
        <taxon>Sphingomonadales</taxon>
        <taxon>Sphingomonadaceae</taxon>
        <taxon>Stakelama</taxon>
    </lineage>
</organism>
<feature type="domain" description="EamA" evidence="2">
    <location>
        <begin position="150"/>
        <end position="282"/>
    </location>
</feature>
<keyword evidence="1" id="KW-1133">Transmembrane helix</keyword>
<keyword evidence="1" id="KW-0472">Membrane</keyword>
<gene>
    <name evidence="3" type="ORF">EV664_10628</name>
</gene>
<dbReference type="Gene3D" id="1.10.3730.20">
    <property type="match status" value="1"/>
</dbReference>
<feature type="transmembrane region" description="Helical" evidence="1">
    <location>
        <begin position="37"/>
        <end position="55"/>
    </location>
</feature>
<name>A0A4R6FL35_9SPHN</name>
<feature type="transmembrane region" description="Helical" evidence="1">
    <location>
        <begin position="242"/>
        <end position="260"/>
    </location>
</feature>
<dbReference type="InterPro" id="IPR037185">
    <property type="entry name" value="EmrE-like"/>
</dbReference>
<dbReference type="PANTHER" id="PTHR22911:SF106">
    <property type="entry name" value="INTEGRAL MEMBRANE PROTEIN"/>
    <property type="match status" value="1"/>
</dbReference>
<keyword evidence="4" id="KW-1185">Reference proteome</keyword>
<feature type="transmembrane region" description="Helical" evidence="1">
    <location>
        <begin position="178"/>
        <end position="200"/>
    </location>
</feature>
<feature type="transmembrane region" description="Helical" evidence="1">
    <location>
        <begin position="61"/>
        <end position="82"/>
    </location>
</feature>
<accession>A0A4R6FL35</accession>
<feature type="transmembrane region" description="Helical" evidence="1">
    <location>
        <begin position="148"/>
        <end position="166"/>
    </location>
</feature>
<feature type="transmembrane region" description="Helical" evidence="1">
    <location>
        <begin position="212"/>
        <end position="236"/>
    </location>
</feature>
<dbReference type="AlphaFoldDB" id="A0A4R6FL35"/>
<evidence type="ECO:0000313" key="3">
    <source>
        <dbReference type="EMBL" id="TDN82222.1"/>
    </source>
</evidence>
<evidence type="ECO:0000259" key="2">
    <source>
        <dbReference type="Pfam" id="PF00892"/>
    </source>
</evidence>
<feature type="transmembrane region" description="Helical" evidence="1">
    <location>
        <begin position="89"/>
        <end position="111"/>
    </location>
</feature>
<keyword evidence="1" id="KW-0812">Transmembrane</keyword>
<dbReference type="InterPro" id="IPR000620">
    <property type="entry name" value="EamA_dom"/>
</dbReference>
<dbReference type="SUPFAM" id="SSF103481">
    <property type="entry name" value="Multidrug resistance efflux transporter EmrE"/>
    <property type="match status" value="2"/>
</dbReference>
<dbReference type="RefSeq" id="WP_133495609.1">
    <property type="nucleotide sequence ID" value="NZ_BMLU01000006.1"/>
</dbReference>
<evidence type="ECO:0000256" key="1">
    <source>
        <dbReference type="SAM" id="Phobius"/>
    </source>
</evidence>
<protein>
    <recommendedName>
        <fullName evidence="2">EamA domain-containing protein</fullName>
    </recommendedName>
</protein>
<sequence>MHSAAAGLLLGLFSAVTLAFANLAVKMGSDILVSRSILSMSAALLLLPVAFLVPAPDAATFHVLAFAIPAHFAYQCCLIQALGRGDLSLVFPIMRGASPLVTAIVAGVVLGEALTPLEWLGLAIATAAVIAFALPPGGTRLALHPDKVALGWAAATAVGIALYNTTDAWGVRTAQQPVTYIVWLFLFDWICVTIAAIVFRRGALAAAIREKWRYGAAAGALSILSFGAALYAFSFVETAKVSALRETAVVWAAVMGVVWLREGFGVRRILAAMCLTSGLILLQFAG</sequence>
<dbReference type="Proteomes" id="UP000295493">
    <property type="component" value="Unassembled WGS sequence"/>
</dbReference>
<reference evidence="3 4" key="1">
    <citation type="submission" date="2019-03" db="EMBL/GenBank/DDBJ databases">
        <title>Genomic Encyclopedia of Type Strains, Phase IV (KMG-IV): sequencing the most valuable type-strain genomes for metagenomic binning, comparative biology and taxonomic classification.</title>
        <authorList>
            <person name="Goeker M."/>
        </authorList>
    </citation>
    <scope>NUCLEOTIDE SEQUENCE [LARGE SCALE GENOMIC DNA]</scope>
    <source>
        <strain evidence="3 4">DSM 25059</strain>
    </source>
</reference>
<dbReference type="EMBL" id="SNWD01000006">
    <property type="protein sequence ID" value="TDN82222.1"/>
    <property type="molecule type" value="Genomic_DNA"/>
</dbReference>
<evidence type="ECO:0000313" key="4">
    <source>
        <dbReference type="Proteomes" id="UP000295493"/>
    </source>
</evidence>